<evidence type="ECO:0000259" key="1">
    <source>
        <dbReference type="PROSITE" id="PS51671"/>
    </source>
</evidence>
<sequence length="38" mass="4221">MKDNPGLFVTLFNTLASLQISVQQANISRTKDGYVVNH</sequence>
<evidence type="ECO:0000313" key="3">
    <source>
        <dbReference type="Proteomes" id="UP000005839"/>
    </source>
</evidence>
<comment type="caution">
    <text evidence="2">The sequence shown here is derived from an EMBL/GenBank/DDBJ whole genome shotgun (WGS) entry which is preliminary data.</text>
</comment>
<protein>
    <recommendedName>
        <fullName evidence="1">ACT domain-containing protein</fullName>
    </recommendedName>
</protein>
<feature type="domain" description="ACT" evidence="1">
    <location>
        <begin position="1"/>
        <end position="38"/>
    </location>
</feature>
<dbReference type="Proteomes" id="UP000005839">
    <property type="component" value="Unassembled WGS sequence"/>
</dbReference>
<gene>
    <name evidence="2" type="ORF">KT99_06582</name>
</gene>
<dbReference type="STRING" id="314608.KT99_06582"/>
<proteinExistence type="predicted"/>
<dbReference type="EMBL" id="ABIC01000001">
    <property type="protein sequence ID" value="EDQ02811.1"/>
    <property type="molecule type" value="Genomic_DNA"/>
</dbReference>
<accession>A9CV83</accession>
<evidence type="ECO:0000313" key="2">
    <source>
        <dbReference type="EMBL" id="EDQ02811.1"/>
    </source>
</evidence>
<dbReference type="PROSITE" id="PS51671">
    <property type="entry name" value="ACT"/>
    <property type="match status" value="1"/>
</dbReference>
<keyword evidence="3" id="KW-1185">Reference proteome</keyword>
<reference evidence="2 3" key="1">
    <citation type="submission" date="2007-10" db="EMBL/GenBank/DDBJ databases">
        <authorList>
            <person name="Yayanos A."/>
            <person name="Ferriera S."/>
            <person name="Johnson J."/>
            <person name="Kravitz S."/>
            <person name="Halpern A."/>
            <person name="Remington K."/>
            <person name="Beeson K."/>
            <person name="Tran B."/>
            <person name="Rogers Y.-H."/>
            <person name="Friedman R."/>
            <person name="Venter J.C."/>
        </authorList>
    </citation>
    <scope>NUCLEOTIDE SEQUENCE [LARGE SCALE GENOMIC DNA]</scope>
    <source>
        <strain evidence="2 3">KT99</strain>
    </source>
</reference>
<dbReference type="RefSeq" id="WP_005495904.1">
    <property type="nucleotide sequence ID" value="NZ_ABIC01000001.1"/>
</dbReference>
<name>A9CV83_9GAMM</name>
<dbReference type="AlphaFoldDB" id="A9CV83"/>
<dbReference type="InterPro" id="IPR002912">
    <property type="entry name" value="ACT_dom"/>
</dbReference>
<organism evidence="2 3">
    <name type="scientific">Shewanella benthica KT99</name>
    <dbReference type="NCBI Taxonomy" id="314608"/>
    <lineage>
        <taxon>Bacteria</taxon>
        <taxon>Pseudomonadati</taxon>
        <taxon>Pseudomonadota</taxon>
        <taxon>Gammaproteobacteria</taxon>
        <taxon>Alteromonadales</taxon>
        <taxon>Shewanellaceae</taxon>
        <taxon>Shewanella</taxon>
    </lineage>
</organism>